<accession>A0A1C4H0H4</accession>
<dbReference type="Gene3D" id="3.40.50.1860">
    <property type="match status" value="2"/>
</dbReference>
<reference evidence="4" key="1">
    <citation type="submission" date="2016-08" db="EMBL/GenBank/DDBJ databases">
        <authorList>
            <person name="Varghese N."/>
            <person name="Submissions Spin"/>
        </authorList>
    </citation>
    <scope>NUCLEOTIDE SEQUENCE [LARGE SCALE GENOMIC DNA]</scope>
    <source>
        <strain evidence="4">R-52791</strain>
    </source>
</reference>
<keyword evidence="2" id="KW-0413">Isomerase</keyword>
<dbReference type="AlphaFoldDB" id="A0A1C4H0H4"/>
<dbReference type="NCBIfam" id="TIGR00035">
    <property type="entry name" value="asp_race"/>
    <property type="match status" value="1"/>
</dbReference>
<evidence type="ECO:0000313" key="3">
    <source>
        <dbReference type="EMBL" id="SCC78262.1"/>
    </source>
</evidence>
<dbReference type="InterPro" id="IPR004380">
    <property type="entry name" value="Asp_race"/>
</dbReference>
<organism evidence="3 4">
    <name type="scientific">Bifidobacterium commune</name>
    <dbReference type="NCBI Taxonomy" id="1505727"/>
    <lineage>
        <taxon>Bacteria</taxon>
        <taxon>Bacillati</taxon>
        <taxon>Actinomycetota</taxon>
        <taxon>Actinomycetes</taxon>
        <taxon>Bifidobacteriales</taxon>
        <taxon>Bifidobacteriaceae</taxon>
        <taxon>Bifidobacterium</taxon>
    </lineage>
</organism>
<proteinExistence type="inferred from homology"/>
<comment type="similarity">
    <text evidence="1">Belongs to the aspartate/glutamate racemases family.</text>
</comment>
<dbReference type="STRING" id="1505727.GA0061077_0178"/>
<evidence type="ECO:0000256" key="2">
    <source>
        <dbReference type="ARBA" id="ARBA00023235"/>
    </source>
</evidence>
<dbReference type="OrthoDB" id="9803739at2"/>
<protein>
    <submittedName>
        <fullName evidence="3">Aspartate racemase</fullName>
    </submittedName>
</protein>
<dbReference type="PANTHER" id="PTHR21198:SF7">
    <property type="entry name" value="ASPARTATE-GLUTAMATE RACEMASE FAMILY"/>
    <property type="match status" value="1"/>
</dbReference>
<keyword evidence="4" id="KW-1185">Reference proteome</keyword>
<dbReference type="GO" id="GO:0047661">
    <property type="term" value="F:amino-acid racemase activity"/>
    <property type="evidence" value="ECO:0007669"/>
    <property type="project" value="InterPro"/>
</dbReference>
<name>A0A1C4H0H4_9BIFI</name>
<dbReference type="InterPro" id="IPR001920">
    <property type="entry name" value="Asp/Glu_race"/>
</dbReference>
<dbReference type="PROSITE" id="PS00924">
    <property type="entry name" value="ASP_GLU_RACEMASE_2"/>
    <property type="match status" value="1"/>
</dbReference>
<dbReference type="Pfam" id="PF01177">
    <property type="entry name" value="Asp_Glu_race"/>
    <property type="match status" value="1"/>
</dbReference>
<dbReference type="InterPro" id="IPR015942">
    <property type="entry name" value="Asp/Glu/hydantoin_racemase"/>
</dbReference>
<evidence type="ECO:0000313" key="4">
    <source>
        <dbReference type="Proteomes" id="UP000242610"/>
    </source>
</evidence>
<dbReference type="PANTHER" id="PTHR21198">
    <property type="entry name" value="GLUTAMATE RACEMASE"/>
    <property type="match status" value="1"/>
</dbReference>
<dbReference type="Proteomes" id="UP000242610">
    <property type="component" value="Unassembled WGS sequence"/>
</dbReference>
<dbReference type="EMBL" id="FMBL01000001">
    <property type="protein sequence ID" value="SCC78262.1"/>
    <property type="molecule type" value="Genomic_DNA"/>
</dbReference>
<dbReference type="InterPro" id="IPR033134">
    <property type="entry name" value="Asp/Glu_racemase_AS_2"/>
</dbReference>
<evidence type="ECO:0000256" key="1">
    <source>
        <dbReference type="ARBA" id="ARBA00007847"/>
    </source>
</evidence>
<sequence length="245" mass="27250">MKRPFFAVIGGMGTLATESYIRFIDRMSNASTDQEFLDYVVFNDASVPDRTDFMLGKSTDDPFPVIADDVKKATAIGAGFITLPCNTAHFMLPRLQRLTDVPILNMLTGAVERMKATLPVETHPRVGFMGTEGSRHSGIYQQHIEDAGYTFVTPDDDLQQRIDSLIYDDVKSGGPLSLERYRSVIDTFLDKSTDSPYRCDIVVLGCTELSVLNEEFPIPSLPIIDAQAILAEDTVARAKMLREEQ</sequence>
<gene>
    <name evidence="3" type="ORF">GA0061077_0178</name>
</gene>
<dbReference type="RefSeq" id="WP_091847070.1">
    <property type="nucleotide sequence ID" value="NZ_FMBL01000001.1"/>
</dbReference>
<dbReference type="SUPFAM" id="SSF53681">
    <property type="entry name" value="Aspartate/glutamate racemase"/>
    <property type="match status" value="2"/>
</dbReference>